<organism evidence="2">
    <name type="scientific">Dulem virus 221</name>
    <dbReference type="NCBI Taxonomy" id="3145698"/>
    <lineage>
        <taxon>Viruses</taxon>
        <taxon>Monodnaviria</taxon>
        <taxon>Sangervirae</taxon>
        <taxon>Phixviricota</taxon>
        <taxon>Malgrandaviricetes</taxon>
        <taxon>Petitvirales</taxon>
        <taxon>Microviridae</taxon>
        <taxon>Microvirus</taxon>
    </lineage>
</organism>
<dbReference type="EMBL" id="PP511696">
    <property type="protein sequence ID" value="XCD06646.1"/>
    <property type="molecule type" value="Genomic_DNA"/>
</dbReference>
<feature type="domain" description="Peptidase M15A C-terminal" evidence="1">
    <location>
        <begin position="98"/>
        <end position="137"/>
    </location>
</feature>
<reference evidence="2" key="1">
    <citation type="submission" date="2024-03" db="EMBL/GenBank/DDBJ databases">
        <title>Diverse circular DNA viruses in blood, oral, and fecal samples of captive lemurs.</title>
        <authorList>
            <person name="Paietta E.N."/>
            <person name="Kraberger S."/>
            <person name="Lund M.C."/>
            <person name="Custer J.M."/>
            <person name="Vargas K.M."/>
            <person name="Ehmke E.E."/>
            <person name="Yoder A.D."/>
            <person name="Varsani A."/>
        </authorList>
    </citation>
    <scope>NUCLEOTIDE SEQUENCE</scope>
    <source>
        <strain evidence="2">Duke_24SS_20</strain>
        <strain evidence="3">Duke_25SF_149</strain>
        <strain evidence="4">Duke_25SS_76</strain>
    </source>
</reference>
<evidence type="ECO:0000313" key="4">
    <source>
        <dbReference type="EMBL" id="XCD06710.1"/>
    </source>
</evidence>
<evidence type="ECO:0000313" key="2">
    <source>
        <dbReference type="EMBL" id="XCD05948.1"/>
    </source>
</evidence>
<name>A0AAU8B269_9VIRU</name>
<dbReference type="InterPro" id="IPR013230">
    <property type="entry name" value="Peptidase_M15A_C"/>
</dbReference>
<dbReference type="Gene3D" id="3.30.1380.10">
    <property type="match status" value="1"/>
</dbReference>
<evidence type="ECO:0000313" key="3">
    <source>
        <dbReference type="EMBL" id="XCD06646.1"/>
    </source>
</evidence>
<dbReference type="Pfam" id="PF08291">
    <property type="entry name" value="Peptidase_M15_3"/>
    <property type="match status" value="1"/>
</dbReference>
<dbReference type="InterPro" id="IPR009045">
    <property type="entry name" value="Zn_M74/Hedgehog-like"/>
</dbReference>
<dbReference type="SUPFAM" id="SSF55166">
    <property type="entry name" value="Hedgehog/DD-peptidase"/>
    <property type="match status" value="1"/>
</dbReference>
<accession>A0AAU8B269</accession>
<protein>
    <submittedName>
        <fullName evidence="2">Peptidase</fullName>
    </submittedName>
</protein>
<dbReference type="EMBL" id="PP511613">
    <property type="protein sequence ID" value="XCD05948.1"/>
    <property type="molecule type" value="Genomic_DNA"/>
</dbReference>
<dbReference type="EMBL" id="PP511704">
    <property type="protein sequence ID" value="XCD06710.1"/>
    <property type="molecule type" value="Genomic_DNA"/>
</dbReference>
<proteinExistence type="predicted"/>
<sequence>MKKTILRNSCDLQSFAPVKGAYPLLHSALFDYTLTIAELPFKVVVDFAFDSSDVARIKKLDNSATVLIYERMLRVAVHFYSVLESLYAKSEITDSDIATITITSQYRSVSVNSLVGGSPNSLHRYGLALDVKASTKMLNALFHAYSKYFNTFVPVTGKVTLYPKELIKYYVLDENSPAYLHIGFAYTLPRLNNNNVLPF</sequence>
<evidence type="ECO:0000259" key="1">
    <source>
        <dbReference type="Pfam" id="PF08291"/>
    </source>
</evidence>